<dbReference type="CDD" id="cd07067">
    <property type="entry name" value="HP_PGM_like"/>
    <property type="match status" value="1"/>
</dbReference>
<dbReference type="GO" id="GO:0016791">
    <property type="term" value="F:phosphatase activity"/>
    <property type="evidence" value="ECO:0007669"/>
    <property type="project" value="TreeGrafter"/>
</dbReference>
<protein>
    <recommendedName>
        <fullName evidence="6">Phosphomutase PMU1</fullName>
    </recommendedName>
</protein>
<evidence type="ECO:0000313" key="4">
    <source>
        <dbReference type="Proteomes" id="UP000324748"/>
    </source>
</evidence>
<feature type="compositionally biased region" description="Pro residues" evidence="1">
    <location>
        <begin position="361"/>
        <end position="379"/>
    </location>
</feature>
<name>A0A5B0S918_PUCGR</name>
<reference evidence="4 5" key="1">
    <citation type="submission" date="2019-05" db="EMBL/GenBank/DDBJ databases">
        <title>Emergence of the Ug99 lineage of the wheat stem rust pathogen through somatic hybridization.</title>
        <authorList>
            <person name="Li F."/>
            <person name="Upadhyaya N.M."/>
            <person name="Sperschneider J."/>
            <person name="Matny O."/>
            <person name="Nguyen-Phuc H."/>
            <person name="Mago R."/>
            <person name="Raley C."/>
            <person name="Miller M.E."/>
            <person name="Silverstein K.A.T."/>
            <person name="Henningsen E."/>
            <person name="Hirsch C.D."/>
            <person name="Visser B."/>
            <person name="Pretorius Z.A."/>
            <person name="Steffenson B.J."/>
            <person name="Schwessinger B."/>
            <person name="Dodds P.N."/>
            <person name="Figueroa M."/>
        </authorList>
    </citation>
    <scope>NUCLEOTIDE SEQUENCE [LARGE SCALE GENOMIC DNA]</scope>
    <source>
        <strain evidence="2">21-0</strain>
        <strain evidence="3 5">Ug99</strain>
    </source>
</reference>
<accession>A0A5B0S918</accession>
<evidence type="ECO:0000313" key="5">
    <source>
        <dbReference type="Proteomes" id="UP000325313"/>
    </source>
</evidence>
<dbReference type="GO" id="GO:0005737">
    <property type="term" value="C:cytoplasm"/>
    <property type="evidence" value="ECO:0007669"/>
    <property type="project" value="TreeGrafter"/>
</dbReference>
<keyword evidence="4" id="KW-1185">Reference proteome</keyword>
<evidence type="ECO:0000313" key="3">
    <source>
        <dbReference type="EMBL" id="KAA1133583.1"/>
    </source>
</evidence>
<evidence type="ECO:0008006" key="6">
    <source>
        <dbReference type="Google" id="ProtNLM"/>
    </source>
</evidence>
<dbReference type="InterPro" id="IPR050275">
    <property type="entry name" value="PGM_Phosphatase"/>
</dbReference>
<evidence type="ECO:0000313" key="2">
    <source>
        <dbReference type="EMBL" id="KAA1082519.1"/>
    </source>
</evidence>
<dbReference type="PANTHER" id="PTHR48100">
    <property type="entry name" value="BROAD-SPECIFICITY PHOSPHATASE YOR283W-RELATED"/>
    <property type="match status" value="1"/>
</dbReference>
<dbReference type="SMART" id="SM00855">
    <property type="entry name" value="PGAM"/>
    <property type="match status" value="1"/>
</dbReference>
<dbReference type="SUPFAM" id="SSF53254">
    <property type="entry name" value="Phosphoglycerate mutase-like"/>
    <property type="match status" value="1"/>
</dbReference>
<gene>
    <name evidence="2" type="ORF">PGT21_005982</name>
    <name evidence="3" type="ORF">PGTUg99_025743</name>
</gene>
<dbReference type="Proteomes" id="UP000324748">
    <property type="component" value="Unassembled WGS sequence"/>
</dbReference>
<sequence length="379" mass="43488">MNLNSLPPHPDQKQPHQEKPHERPAKSNWFDRKTLWIGIILILYGIFELYSHQSNVPKNGKNPNHSLELLDFSSLPGFFIQDDRDQDPQDFHIYHPNSSFGLIDHRSPDRWIQFQQKIKHLIEHSPSDAKHKVIFIARHGQGFHNLAESKYGTPMWNCYWSEKMTDGQLVWGPDARLSALGKDEAQQAAKAWTRELAHHAPLPELFILSPLSRAIETMLITGVWKHVVNHSEYNEKPQPKIIVAEKWRENIGLHTCDQRRSKQSISNDFPIVEFENGFNDHDLLWTQDLQETDQQLDIRIRAALTNVFLDPMSWNLTYISITAHSGVISSLLRVLGHRPWPTETGGMIPLVVRATPKKTPTRPPNPGPSATKPPCPTSF</sequence>
<dbReference type="AlphaFoldDB" id="A0A5B0S918"/>
<dbReference type="Pfam" id="PF00300">
    <property type="entry name" value="His_Phos_1"/>
    <property type="match status" value="1"/>
</dbReference>
<organism evidence="3 5">
    <name type="scientific">Puccinia graminis f. sp. tritici</name>
    <dbReference type="NCBI Taxonomy" id="56615"/>
    <lineage>
        <taxon>Eukaryota</taxon>
        <taxon>Fungi</taxon>
        <taxon>Dikarya</taxon>
        <taxon>Basidiomycota</taxon>
        <taxon>Pucciniomycotina</taxon>
        <taxon>Pucciniomycetes</taxon>
        <taxon>Pucciniales</taxon>
        <taxon>Pucciniaceae</taxon>
        <taxon>Puccinia</taxon>
    </lineage>
</organism>
<dbReference type="OrthoDB" id="496981at2759"/>
<dbReference type="Proteomes" id="UP000325313">
    <property type="component" value="Unassembled WGS sequence"/>
</dbReference>
<dbReference type="EMBL" id="VSWC01000119">
    <property type="protein sequence ID" value="KAA1082519.1"/>
    <property type="molecule type" value="Genomic_DNA"/>
</dbReference>
<feature type="compositionally biased region" description="Basic and acidic residues" evidence="1">
    <location>
        <begin position="10"/>
        <end position="25"/>
    </location>
</feature>
<dbReference type="InterPro" id="IPR013078">
    <property type="entry name" value="His_Pase_superF_clade-1"/>
</dbReference>
<dbReference type="EMBL" id="VDEP01000071">
    <property type="protein sequence ID" value="KAA1133583.1"/>
    <property type="molecule type" value="Genomic_DNA"/>
</dbReference>
<proteinExistence type="predicted"/>
<dbReference type="PANTHER" id="PTHR48100:SF1">
    <property type="entry name" value="HISTIDINE PHOSPHATASE FAMILY PROTEIN-RELATED"/>
    <property type="match status" value="1"/>
</dbReference>
<comment type="caution">
    <text evidence="3">The sequence shown here is derived from an EMBL/GenBank/DDBJ whole genome shotgun (WGS) entry which is preliminary data.</text>
</comment>
<feature type="region of interest" description="Disordered" evidence="1">
    <location>
        <begin position="355"/>
        <end position="379"/>
    </location>
</feature>
<dbReference type="InterPro" id="IPR029033">
    <property type="entry name" value="His_PPase_superfam"/>
</dbReference>
<evidence type="ECO:0000256" key="1">
    <source>
        <dbReference type="SAM" id="MobiDB-lite"/>
    </source>
</evidence>
<feature type="region of interest" description="Disordered" evidence="1">
    <location>
        <begin position="1"/>
        <end position="25"/>
    </location>
</feature>
<dbReference type="Gene3D" id="3.40.50.1240">
    <property type="entry name" value="Phosphoglycerate mutase-like"/>
    <property type="match status" value="1"/>
</dbReference>